<accession>A0A401G9P8</accession>
<evidence type="ECO:0000313" key="1">
    <source>
        <dbReference type="EMBL" id="GBE78892.1"/>
    </source>
</evidence>
<dbReference type="Proteomes" id="UP000287166">
    <property type="component" value="Unassembled WGS sequence"/>
</dbReference>
<evidence type="ECO:0000313" key="2">
    <source>
        <dbReference type="Proteomes" id="UP000287166"/>
    </source>
</evidence>
<dbReference type="GeneID" id="38775809"/>
<organism evidence="1 2">
    <name type="scientific">Sparassis crispa</name>
    <dbReference type="NCBI Taxonomy" id="139825"/>
    <lineage>
        <taxon>Eukaryota</taxon>
        <taxon>Fungi</taxon>
        <taxon>Dikarya</taxon>
        <taxon>Basidiomycota</taxon>
        <taxon>Agaricomycotina</taxon>
        <taxon>Agaricomycetes</taxon>
        <taxon>Polyporales</taxon>
        <taxon>Sparassidaceae</taxon>
        <taxon>Sparassis</taxon>
    </lineage>
</organism>
<dbReference type="InParanoid" id="A0A401G9P8"/>
<dbReference type="OrthoDB" id="2690981at2759"/>
<keyword evidence="2" id="KW-1185">Reference proteome</keyword>
<dbReference type="AlphaFoldDB" id="A0A401G9P8"/>
<gene>
    <name evidence="1" type="ORF">SCP_0200890</name>
</gene>
<proteinExistence type="predicted"/>
<dbReference type="EMBL" id="BFAD01000002">
    <property type="protein sequence ID" value="GBE78892.1"/>
    <property type="molecule type" value="Genomic_DNA"/>
</dbReference>
<name>A0A401G9P8_9APHY</name>
<reference evidence="1 2" key="1">
    <citation type="journal article" date="2018" name="Sci. Rep.">
        <title>Genome sequence of the cauliflower mushroom Sparassis crispa (Hanabiratake) and its association with beneficial usage.</title>
        <authorList>
            <person name="Kiyama R."/>
            <person name="Furutani Y."/>
            <person name="Kawaguchi K."/>
            <person name="Nakanishi T."/>
        </authorList>
    </citation>
    <scope>NUCLEOTIDE SEQUENCE [LARGE SCALE GENOMIC DNA]</scope>
</reference>
<dbReference type="RefSeq" id="XP_027609805.1">
    <property type="nucleotide sequence ID" value="XM_027754004.1"/>
</dbReference>
<sequence>MAQAPNARWFINRLLSYHNLSPELEYKLYGPVNALLSSIFPPSRGYLVKPQAILRSHVPVVSSTVLPPGTGGHPDAVRQSARIAALPGPVHGHSTQLSVDSRTSIDSYGDPTTLRERRSPLPSPIQVPDFIVAKASDYTGAQFDSIVVLLEVKTSELGRNAYVGQVISYLDTLQTKEYVDGFVAYLTLGENTVVWRTEITGTDRIQVQEPREIRTGSRLFMERLEALAR</sequence>
<comment type="caution">
    <text evidence="1">The sequence shown here is derived from an EMBL/GenBank/DDBJ whole genome shotgun (WGS) entry which is preliminary data.</text>
</comment>
<protein>
    <submittedName>
        <fullName evidence="1">Uncharacterized protein</fullName>
    </submittedName>
</protein>